<dbReference type="EMBL" id="FOXA01000007">
    <property type="protein sequence ID" value="SFP49907.1"/>
    <property type="molecule type" value="Genomic_DNA"/>
</dbReference>
<evidence type="ECO:0000256" key="1">
    <source>
        <dbReference type="SAM" id="SignalP"/>
    </source>
</evidence>
<dbReference type="Proteomes" id="UP000199356">
    <property type="component" value="Unassembled WGS sequence"/>
</dbReference>
<dbReference type="RefSeq" id="WP_143096138.1">
    <property type="nucleotide sequence ID" value="NZ_FOXA01000007.1"/>
</dbReference>
<gene>
    <name evidence="2" type="ORF">SAMN04488047_107115</name>
</gene>
<sequence>MTKTLLTAVVLALAPALSASAACWTGHTDQTATSCAEGMVYDAEAGTCVEQVTG</sequence>
<dbReference type="STRING" id="441119.SAMN04488047_107115"/>
<dbReference type="PROSITE" id="PS51257">
    <property type="entry name" value="PROKAR_LIPOPROTEIN"/>
    <property type="match status" value="1"/>
</dbReference>
<name>A0A1I5QUY9_9RHOB</name>
<reference evidence="2 3" key="1">
    <citation type="submission" date="2016-10" db="EMBL/GenBank/DDBJ databases">
        <authorList>
            <person name="de Groot N.N."/>
        </authorList>
    </citation>
    <scope>NUCLEOTIDE SEQUENCE [LARGE SCALE GENOMIC DNA]</scope>
    <source>
        <strain evidence="2 3">DSM 19547</strain>
    </source>
</reference>
<keyword evidence="1" id="KW-0732">Signal</keyword>
<evidence type="ECO:0000313" key="2">
    <source>
        <dbReference type="EMBL" id="SFP49907.1"/>
    </source>
</evidence>
<evidence type="ECO:0008006" key="4">
    <source>
        <dbReference type="Google" id="ProtNLM"/>
    </source>
</evidence>
<feature type="signal peptide" evidence="1">
    <location>
        <begin position="1"/>
        <end position="21"/>
    </location>
</feature>
<dbReference type="AlphaFoldDB" id="A0A1I5QUY9"/>
<protein>
    <recommendedName>
        <fullName evidence="4">Chitin binding Peritrophin-A domain-containing protein</fullName>
    </recommendedName>
</protein>
<accession>A0A1I5QUY9</accession>
<proteinExistence type="predicted"/>
<organism evidence="2 3">
    <name type="scientific">Tranquillimonas alkanivorans</name>
    <dbReference type="NCBI Taxonomy" id="441119"/>
    <lineage>
        <taxon>Bacteria</taxon>
        <taxon>Pseudomonadati</taxon>
        <taxon>Pseudomonadota</taxon>
        <taxon>Alphaproteobacteria</taxon>
        <taxon>Rhodobacterales</taxon>
        <taxon>Roseobacteraceae</taxon>
        <taxon>Tranquillimonas</taxon>
    </lineage>
</organism>
<keyword evidence="3" id="KW-1185">Reference proteome</keyword>
<feature type="chain" id="PRO_5011710997" description="Chitin binding Peritrophin-A domain-containing protein" evidence="1">
    <location>
        <begin position="22"/>
        <end position="54"/>
    </location>
</feature>
<evidence type="ECO:0000313" key="3">
    <source>
        <dbReference type="Proteomes" id="UP000199356"/>
    </source>
</evidence>